<dbReference type="OrthoDB" id="9814706at2"/>
<dbReference type="InterPro" id="IPR036683">
    <property type="entry name" value="CO_DH_flav_C_dom_sf"/>
</dbReference>
<gene>
    <name evidence="3" type="primary">hcrB</name>
    <name evidence="3" type="ORF">NCTC1934_03849</name>
</gene>
<feature type="domain" description="FAD-binding PCMH-type" evidence="2">
    <location>
        <begin position="1"/>
        <end position="222"/>
    </location>
</feature>
<accession>A0A378YSU3</accession>
<dbReference type="RefSeq" id="WP_039815930.1">
    <property type="nucleotide sequence ID" value="NZ_UGRY01000002.1"/>
</dbReference>
<dbReference type="Gene3D" id="3.30.390.50">
    <property type="entry name" value="CO dehydrogenase flavoprotein, C-terminal domain"/>
    <property type="match status" value="1"/>
</dbReference>
<dbReference type="Pfam" id="PF00941">
    <property type="entry name" value="FAD_binding_5"/>
    <property type="match status" value="1"/>
</dbReference>
<protein>
    <submittedName>
        <fullName evidence="3">4-hydroxybenzoyl-CoA reductase subunit beta</fullName>
        <ecNumber evidence="3">1.3.7.9</ecNumber>
    </submittedName>
</protein>
<dbReference type="EC" id="1.3.7.9" evidence="3"/>
<dbReference type="InterPro" id="IPR016167">
    <property type="entry name" value="FAD-bd_PCMH_sub1"/>
</dbReference>
<keyword evidence="1 3" id="KW-0560">Oxidoreductase</keyword>
<dbReference type="Gene3D" id="3.30.465.10">
    <property type="match status" value="2"/>
</dbReference>
<dbReference type="InterPro" id="IPR016166">
    <property type="entry name" value="FAD-bd_PCMH"/>
</dbReference>
<dbReference type="STRING" id="1406858.GCA_000710895_04267"/>
<dbReference type="PANTHER" id="PTHR42659">
    <property type="entry name" value="XANTHINE DEHYDROGENASE SUBUNIT C-RELATED"/>
    <property type="match status" value="1"/>
</dbReference>
<name>A0A378YSU3_9NOCA</name>
<dbReference type="Pfam" id="PF03450">
    <property type="entry name" value="CO_deh_flav_C"/>
    <property type="match status" value="1"/>
</dbReference>
<dbReference type="InterPro" id="IPR002346">
    <property type="entry name" value="Mopterin_DH_FAD-bd"/>
</dbReference>
<dbReference type="PANTHER" id="PTHR42659:SF1">
    <property type="entry name" value="OXIDOREDUCTASE"/>
    <property type="match status" value="1"/>
</dbReference>
<organism evidence="3 4">
    <name type="scientific">Nocardia otitidiscaviarum</name>
    <dbReference type="NCBI Taxonomy" id="1823"/>
    <lineage>
        <taxon>Bacteria</taxon>
        <taxon>Bacillati</taxon>
        <taxon>Actinomycetota</taxon>
        <taxon>Actinomycetes</taxon>
        <taxon>Mycobacteriales</taxon>
        <taxon>Nocardiaceae</taxon>
        <taxon>Nocardia</taxon>
    </lineage>
</organism>
<dbReference type="SMART" id="SM01092">
    <property type="entry name" value="CO_deh_flav_C"/>
    <property type="match status" value="1"/>
</dbReference>
<dbReference type="InterPro" id="IPR005107">
    <property type="entry name" value="CO_DH_flav_C"/>
</dbReference>
<dbReference type="Gene3D" id="3.30.43.10">
    <property type="entry name" value="Uridine Diphospho-n-acetylenolpyruvylglucosamine Reductase, domain 2"/>
    <property type="match status" value="1"/>
</dbReference>
<sequence length="336" mass="35901">MKPIAYARPHSLEQAVTTVTSRPNTVFLAGGTTLVDLLRTGAMEPDNVVDITWLPLGGIEHTTEGGLRIGALARLSEIAADPGVVERFPFLSVALWKGASAQLRNMATLGGNLMQKVRCAYFREPGTACNKRDPGSGCAAIDGIHRGHAVLGTSPLCFATHPSDVAIPLVALDATVTVWGPRGERSIAFDDFFPEPGETPHLEHPLADDELITRVDVPALPFARNSHYLKVRDRESYEFALASAAVAMNVADGTVVDVRIGLGGVATKPWRARVAEELLLGKPATTPNFALAAAAELEAADDTHPMNRFKIELGARTLVRALEAVRPQTNPLGGQR</sequence>
<dbReference type="InterPro" id="IPR016169">
    <property type="entry name" value="FAD-bd_PCMH_sub2"/>
</dbReference>
<dbReference type="GO" id="GO:0071949">
    <property type="term" value="F:FAD binding"/>
    <property type="evidence" value="ECO:0007669"/>
    <property type="project" value="InterPro"/>
</dbReference>
<dbReference type="PROSITE" id="PS51387">
    <property type="entry name" value="FAD_PCMH"/>
    <property type="match status" value="1"/>
</dbReference>
<dbReference type="InterPro" id="IPR036318">
    <property type="entry name" value="FAD-bd_PCMH-like_sf"/>
</dbReference>
<keyword evidence="4" id="KW-1185">Reference proteome</keyword>
<dbReference type="InterPro" id="IPR051312">
    <property type="entry name" value="Diverse_Substr_Oxidored"/>
</dbReference>
<dbReference type="SUPFAM" id="SSF55447">
    <property type="entry name" value="CO dehydrogenase flavoprotein C-terminal domain-like"/>
    <property type="match status" value="1"/>
</dbReference>
<dbReference type="SUPFAM" id="SSF56176">
    <property type="entry name" value="FAD-binding/transporter-associated domain-like"/>
    <property type="match status" value="1"/>
</dbReference>
<evidence type="ECO:0000259" key="2">
    <source>
        <dbReference type="PROSITE" id="PS51387"/>
    </source>
</evidence>
<dbReference type="GO" id="GO:0016491">
    <property type="term" value="F:oxidoreductase activity"/>
    <property type="evidence" value="ECO:0007669"/>
    <property type="project" value="UniProtKB-KW"/>
</dbReference>
<dbReference type="Proteomes" id="UP000255467">
    <property type="component" value="Unassembled WGS sequence"/>
</dbReference>
<evidence type="ECO:0000256" key="1">
    <source>
        <dbReference type="ARBA" id="ARBA00023002"/>
    </source>
</evidence>
<reference evidence="3 4" key="1">
    <citation type="submission" date="2018-06" db="EMBL/GenBank/DDBJ databases">
        <authorList>
            <consortium name="Pathogen Informatics"/>
            <person name="Doyle S."/>
        </authorList>
    </citation>
    <scope>NUCLEOTIDE SEQUENCE [LARGE SCALE GENOMIC DNA]</scope>
    <source>
        <strain evidence="3 4">NCTC1934</strain>
    </source>
</reference>
<dbReference type="EMBL" id="UGRY01000002">
    <property type="protein sequence ID" value="SUA79561.1"/>
    <property type="molecule type" value="Genomic_DNA"/>
</dbReference>
<dbReference type="AlphaFoldDB" id="A0A378YSU3"/>
<proteinExistence type="predicted"/>
<evidence type="ECO:0000313" key="3">
    <source>
        <dbReference type="EMBL" id="SUA79561.1"/>
    </source>
</evidence>
<evidence type="ECO:0000313" key="4">
    <source>
        <dbReference type="Proteomes" id="UP000255467"/>
    </source>
</evidence>